<dbReference type="FunFam" id="2.60.40.10:FF:000179">
    <property type="entry name" value="Myomesin 2"/>
    <property type="match status" value="2"/>
</dbReference>
<dbReference type="FunFam" id="2.60.40.10:FF:000197">
    <property type="entry name" value="Myomesin 1"/>
    <property type="match status" value="1"/>
</dbReference>
<keyword evidence="4" id="KW-0677">Repeat</keyword>
<feature type="domain" description="Fibronectin type-III" evidence="9">
    <location>
        <begin position="469"/>
        <end position="562"/>
    </location>
</feature>
<dbReference type="PROSITE" id="PS50853">
    <property type="entry name" value="FN3"/>
    <property type="match status" value="5"/>
</dbReference>
<dbReference type="GO" id="GO:0032982">
    <property type="term" value="C:myosin filament"/>
    <property type="evidence" value="ECO:0007669"/>
    <property type="project" value="UniProtKB-KW"/>
</dbReference>
<dbReference type="SUPFAM" id="SSF49265">
    <property type="entry name" value="Fibronectin type III"/>
    <property type="match status" value="3"/>
</dbReference>
<keyword evidence="5" id="KW-0514">Muscle protein</keyword>
<evidence type="ECO:0000256" key="6">
    <source>
        <dbReference type="ARBA" id="ARBA00023319"/>
    </source>
</evidence>
<dbReference type="Pfam" id="PF00041">
    <property type="entry name" value="fn3"/>
    <property type="match status" value="5"/>
</dbReference>
<dbReference type="GO" id="GO:0005198">
    <property type="term" value="F:structural molecule activity"/>
    <property type="evidence" value="ECO:0007669"/>
    <property type="project" value="UniProtKB-ARBA"/>
</dbReference>
<dbReference type="PRINTS" id="PR00014">
    <property type="entry name" value="FNTYPEIII"/>
</dbReference>
<dbReference type="FunFam" id="2.60.40.10:FF:000134">
    <property type="entry name" value="Myomesin 1"/>
    <property type="match status" value="1"/>
</dbReference>
<evidence type="ECO:0000313" key="10">
    <source>
        <dbReference type="Ensembl" id="ENSSTUP00000115674.1"/>
    </source>
</evidence>
<dbReference type="CDD" id="cd00063">
    <property type="entry name" value="FN3"/>
    <property type="match status" value="5"/>
</dbReference>
<gene>
    <name evidence="10" type="primary">MYOM2</name>
    <name evidence="10" type="synonym">LOC115178470</name>
</gene>
<dbReference type="FunFam" id="2.60.40.10:FF:000029">
    <property type="entry name" value="Myomesin 1"/>
    <property type="match status" value="2"/>
</dbReference>
<keyword evidence="11" id="KW-1185">Reference proteome</keyword>
<dbReference type="SUPFAM" id="SSF48726">
    <property type="entry name" value="Immunoglobulin"/>
    <property type="match status" value="4"/>
</dbReference>
<evidence type="ECO:0000256" key="5">
    <source>
        <dbReference type="ARBA" id="ARBA00023179"/>
    </source>
</evidence>
<dbReference type="PROSITE" id="PS50835">
    <property type="entry name" value="IG_LIKE"/>
    <property type="match status" value="3"/>
</dbReference>
<protein>
    <submittedName>
        <fullName evidence="10">Myomesin 2a</fullName>
    </submittedName>
</protein>
<dbReference type="FunFam" id="2.60.40.10:FF:000124">
    <property type="entry name" value="Myomesin 1"/>
    <property type="match status" value="1"/>
</dbReference>
<reference evidence="10" key="1">
    <citation type="submission" date="2025-08" db="UniProtKB">
        <authorList>
            <consortium name="Ensembl"/>
        </authorList>
    </citation>
    <scope>IDENTIFICATION</scope>
</reference>
<name>A0A674F4Z7_SALTR</name>
<dbReference type="PANTHER" id="PTHR13817">
    <property type="entry name" value="TITIN"/>
    <property type="match status" value="1"/>
</dbReference>
<dbReference type="SMART" id="SM00408">
    <property type="entry name" value="IGc2"/>
    <property type="match status" value="2"/>
</dbReference>
<dbReference type="FunFam" id="2.60.40.10:FF:000192">
    <property type="entry name" value="Myomesin 1"/>
    <property type="match status" value="1"/>
</dbReference>
<dbReference type="SMART" id="SM00060">
    <property type="entry name" value="FN3"/>
    <property type="match status" value="5"/>
</dbReference>
<organism evidence="10 11">
    <name type="scientific">Salmo trutta</name>
    <name type="common">Brown trout</name>
    <dbReference type="NCBI Taxonomy" id="8032"/>
    <lineage>
        <taxon>Eukaryota</taxon>
        <taxon>Metazoa</taxon>
        <taxon>Chordata</taxon>
        <taxon>Craniata</taxon>
        <taxon>Vertebrata</taxon>
        <taxon>Euteleostomi</taxon>
        <taxon>Actinopterygii</taxon>
        <taxon>Neopterygii</taxon>
        <taxon>Teleostei</taxon>
        <taxon>Protacanthopterygii</taxon>
        <taxon>Salmoniformes</taxon>
        <taxon>Salmonidae</taxon>
        <taxon>Salmoninae</taxon>
        <taxon>Salmo</taxon>
    </lineage>
</organism>
<dbReference type="FunFam" id="2.60.40.10:FF:000222">
    <property type="entry name" value="Myomesin 1"/>
    <property type="match status" value="1"/>
</dbReference>
<feature type="domain" description="Ig-like" evidence="8">
    <location>
        <begin position="53"/>
        <end position="138"/>
    </location>
</feature>
<evidence type="ECO:0000256" key="2">
    <source>
        <dbReference type="ARBA" id="ARBA00022433"/>
    </source>
</evidence>
<dbReference type="InterPro" id="IPR050964">
    <property type="entry name" value="Striated_Muscle_Regulatory"/>
</dbReference>
<dbReference type="InterPro" id="IPR003961">
    <property type="entry name" value="FN3_dom"/>
</dbReference>
<dbReference type="InterPro" id="IPR036179">
    <property type="entry name" value="Ig-like_dom_sf"/>
</dbReference>
<dbReference type="GO" id="GO:0045214">
    <property type="term" value="P:sarcomere organization"/>
    <property type="evidence" value="ECO:0007669"/>
    <property type="project" value="TreeGrafter"/>
</dbReference>
<evidence type="ECO:0000256" key="7">
    <source>
        <dbReference type="SAM" id="MobiDB-lite"/>
    </source>
</evidence>
<dbReference type="InterPro" id="IPR007110">
    <property type="entry name" value="Ig-like_dom"/>
</dbReference>
<keyword evidence="2" id="KW-0787">Thick filament</keyword>
<keyword evidence="3" id="KW-0963">Cytoplasm</keyword>
<evidence type="ECO:0000256" key="1">
    <source>
        <dbReference type="ARBA" id="ARBA00004496"/>
    </source>
</evidence>
<dbReference type="GO" id="GO:0031430">
    <property type="term" value="C:M band"/>
    <property type="evidence" value="ECO:0007669"/>
    <property type="project" value="TreeGrafter"/>
</dbReference>
<dbReference type="InterPro" id="IPR013098">
    <property type="entry name" value="Ig_I-set"/>
</dbReference>
<dbReference type="PANTHER" id="PTHR13817:SF22">
    <property type="entry name" value="MYOMESIN-2"/>
    <property type="match status" value="1"/>
</dbReference>
<proteinExistence type="predicted"/>
<feature type="compositionally biased region" description="Low complexity" evidence="7">
    <location>
        <begin position="1290"/>
        <end position="1309"/>
    </location>
</feature>
<dbReference type="Proteomes" id="UP000472277">
    <property type="component" value="Chromosome 38"/>
</dbReference>
<keyword evidence="6" id="KW-0393">Immunoglobulin domain</keyword>
<evidence type="ECO:0000256" key="4">
    <source>
        <dbReference type="ARBA" id="ARBA00022737"/>
    </source>
</evidence>
<feature type="domain" description="Fibronectin type-III" evidence="9">
    <location>
        <begin position="369"/>
        <end position="464"/>
    </location>
</feature>
<feature type="domain" description="Ig-like" evidence="8">
    <location>
        <begin position="1176"/>
        <end position="1252"/>
    </location>
</feature>
<evidence type="ECO:0000256" key="3">
    <source>
        <dbReference type="ARBA" id="ARBA00022490"/>
    </source>
</evidence>
<evidence type="ECO:0000259" key="8">
    <source>
        <dbReference type="PROSITE" id="PS50835"/>
    </source>
</evidence>
<evidence type="ECO:0000259" key="9">
    <source>
        <dbReference type="PROSITE" id="PS50853"/>
    </source>
</evidence>
<accession>A0A674F4Z7</accession>
<feature type="domain" description="Fibronectin type-III" evidence="9">
    <location>
        <begin position="668"/>
        <end position="764"/>
    </location>
</feature>
<dbReference type="SMART" id="SM00409">
    <property type="entry name" value="IG"/>
    <property type="match status" value="3"/>
</dbReference>
<comment type="subcellular location">
    <subcellularLocation>
        <location evidence="1">Cytoplasm</location>
    </subcellularLocation>
</comment>
<dbReference type="InterPro" id="IPR036116">
    <property type="entry name" value="FN3_sf"/>
</dbReference>
<dbReference type="FunFam" id="2.60.40.10:FF:002172">
    <property type="entry name" value="Myomesin 1a (skelemin)"/>
    <property type="match status" value="1"/>
</dbReference>
<dbReference type="InterPro" id="IPR003599">
    <property type="entry name" value="Ig_sub"/>
</dbReference>
<reference evidence="10" key="2">
    <citation type="submission" date="2025-09" db="UniProtKB">
        <authorList>
            <consortium name="Ensembl"/>
        </authorList>
    </citation>
    <scope>IDENTIFICATION</scope>
</reference>
<dbReference type="GeneTree" id="ENSGT00940000157057"/>
<evidence type="ECO:0000313" key="11">
    <source>
        <dbReference type="Proteomes" id="UP000472277"/>
    </source>
</evidence>
<dbReference type="Ensembl" id="ENSSTUT00000123759.1">
    <property type="protein sequence ID" value="ENSSTUP00000115674.1"/>
    <property type="gene ID" value="ENSSTUG00000050872.1"/>
</dbReference>
<feature type="region of interest" description="Disordered" evidence="7">
    <location>
        <begin position="1257"/>
        <end position="1333"/>
    </location>
</feature>
<dbReference type="FunFam" id="2.60.40.10:FF:000069">
    <property type="entry name" value="Alpha-protein kinase 3"/>
    <property type="match status" value="1"/>
</dbReference>
<feature type="domain" description="Fibronectin type-III" evidence="9">
    <location>
        <begin position="566"/>
        <end position="667"/>
    </location>
</feature>
<feature type="domain" description="Ig-like" evidence="8">
    <location>
        <begin position="145"/>
        <end position="228"/>
    </location>
</feature>
<dbReference type="InterPro" id="IPR003598">
    <property type="entry name" value="Ig_sub2"/>
</dbReference>
<feature type="domain" description="Fibronectin type-III" evidence="9">
    <location>
        <begin position="259"/>
        <end position="354"/>
    </location>
</feature>
<dbReference type="Pfam" id="PF07679">
    <property type="entry name" value="I-set"/>
    <property type="match status" value="2"/>
</dbReference>
<dbReference type="Gene3D" id="2.60.40.10">
    <property type="entry name" value="Immunoglobulins"/>
    <property type="match status" value="11"/>
</dbReference>
<sequence>NATEAMAEPVYTVPAFRQRCSPSFANATYTASPQVQEMMHKKVTSSTETDKAPDFLVALRPHTVWETTPVKLFCTVDGHPRPIVKWYKGGKPVDPLSAPGKYKIESKYGVHSLIINHSKYYRALLVYLRCTNILACVVLVFSSVPHLTVIHHSKLEITMLDRFGVSFGTEGGSISLVCTMVVVPDLPNVPPLAQWYRDGERLAEIKVGGGAATMTLSHLAKDDEGLYTLRMWTKDGTTEHSAYLFVKDAAPSVAGAPGAPISVKAFDINSDYVLVAWKPPNTTNEAAITGYFVDKRESGSATWSQCNDAPVRICKYPVHGLSVGHAYHFRVRAVNSAGISRPSRESDKVTALDPAERERLQGYVTLPGEPTDVHASEIFKSYIVLSWKPPSPRGRAPLWYIIEKVCGTGAWQRINTAVKLQSPRYPIFDLEAGKKYQFRVYSENLYGASEASKPTEPIEKVDEHGVPSAPGQVVATRNTKSSVFVQWDPPKHPNHLMGYYIDASLVGSKAWAPCNHKPYKHTRFVVHGLTPGETYVFRVQAVNVYGLSDESQESTPIAVEPALSDAPHGITMLSCDGASMIIAWKSPKHCGGSKINAYFVDKRDADTLAWKEVNSAPTKTRTYTVDGLTEGTFYEFKVQAGNLAGVGMPSAPSTPLKCEAWTTTVPGPAYDLALREVRGDSLVILWKAPVYTGASAVTGYIVEMAKKGHHYHPLNEEAIGHCYLQVTGLEAGAEYTFKVKAVNAEGIGKASQTSEPVVAKALPGTQEIQCGVDEDTGDIFLSFEACEISETSNFAWSKNYKEISDCPRVAIETKGKHSKLTFVNPDVSDLGAFSVVVTDTNGVSASHTVTEDALNTMLELKLIFSLFLCPVVPLKHQLNYEVLEKGHVRFWLQCLKMSPAVTYRFIVNDKEVTSSDSHKISHDVNTRVIQMTVDHFSKASEATYTVQIHDGRAKNQSSLVLVRDVFKAVLKEAEFQRSEHIRKQGPHFAEYLSYHVDDDCTVLLVCKVTNTVGVVVKVLSVDVVVKVLSVGVVVKVLSVGVVVKVLSVDVVVKVLSVGVVVSLPLLFLSGSSASELVLQCTPEGIRLQCYMKYYTEEIRTAWLHKDSKISSSEKMRIAGTAEMAWMQIREPSEKEKGHYSIQIMDATKSHTRTFDLSGQDRGRVVGGLPDVVTIMEQKTLSLTCTVWGDPSPEVTWFKNENEVVSTEHAKITLEANKFASLTITTVTSEDSGKYSINVRNKYGGEFVEITVSVYKQGESPPEPKMGGRGATPAPLASKAPAQTSIPQTPTPSLKSPTPSLRSSTPTAKSPTPPRHVKSPSPARSLKSPTPPRK</sequence>
<dbReference type="InterPro" id="IPR013783">
    <property type="entry name" value="Ig-like_fold"/>
</dbReference>